<gene>
    <name evidence="4" type="ORF">EV382_2792</name>
</gene>
<dbReference type="SUPFAM" id="SSF63817">
    <property type="entry name" value="Sortase"/>
    <property type="match status" value="1"/>
</dbReference>
<comment type="caution">
    <text evidence="4">The sequence shown here is derived from an EMBL/GenBank/DDBJ whole genome shotgun (WGS) entry which is preliminary data.</text>
</comment>
<evidence type="ECO:0000256" key="1">
    <source>
        <dbReference type="ARBA" id="ARBA00022801"/>
    </source>
</evidence>
<dbReference type="Pfam" id="PF04203">
    <property type="entry name" value="Sortase"/>
    <property type="match status" value="1"/>
</dbReference>
<evidence type="ECO:0000256" key="2">
    <source>
        <dbReference type="SAM" id="MobiDB-lite"/>
    </source>
</evidence>
<evidence type="ECO:0000313" key="5">
    <source>
        <dbReference type="Proteomes" id="UP000293781"/>
    </source>
</evidence>
<dbReference type="InterPro" id="IPR005754">
    <property type="entry name" value="Sortase"/>
</dbReference>
<feature type="region of interest" description="Disordered" evidence="2">
    <location>
        <begin position="32"/>
        <end position="79"/>
    </location>
</feature>
<dbReference type="GO" id="GO:0016787">
    <property type="term" value="F:hydrolase activity"/>
    <property type="evidence" value="ECO:0007669"/>
    <property type="project" value="UniProtKB-KW"/>
</dbReference>
<organism evidence="4 5">
    <name type="scientific">Micromonospora violae</name>
    <dbReference type="NCBI Taxonomy" id="1278207"/>
    <lineage>
        <taxon>Bacteria</taxon>
        <taxon>Bacillati</taxon>
        <taxon>Actinomycetota</taxon>
        <taxon>Actinomycetes</taxon>
        <taxon>Micromonosporales</taxon>
        <taxon>Micromonosporaceae</taxon>
        <taxon>Micromonospora</taxon>
    </lineage>
</organism>
<evidence type="ECO:0000256" key="3">
    <source>
        <dbReference type="SAM" id="SignalP"/>
    </source>
</evidence>
<name>A0A4Q7UE79_9ACTN</name>
<evidence type="ECO:0000313" key="4">
    <source>
        <dbReference type="EMBL" id="RZT79577.1"/>
    </source>
</evidence>
<feature type="signal peptide" evidence="3">
    <location>
        <begin position="1"/>
        <end position="23"/>
    </location>
</feature>
<feature type="compositionally biased region" description="Low complexity" evidence="2">
    <location>
        <begin position="67"/>
        <end position="79"/>
    </location>
</feature>
<sequence length="240" mass="25077">MGARFTIRRVGLLTAAVASMVTAAVLVVSAPEAPPSPTTELSHQQLTAGSPPTPRPIDPTATPSGSVTPTASAGPGPTAVATAGTAVTVPSQPVLLAAGSVRLPRGGTARLVRRDIRADGTLPVPDGVTEVTWWGSELPAARGAAVLAGHVNWQGQVGPFAELWQAGQGERIEVTDRHGRLRRYRITEVHTVAKNDLPRRAPDLFGQYGPHRIVLVTCIGRWVGGLLGFEANRIVVGQPD</sequence>
<feature type="compositionally biased region" description="Polar residues" evidence="2">
    <location>
        <begin position="38"/>
        <end position="50"/>
    </location>
</feature>
<dbReference type="RefSeq" id="WP_208758407.1">
    <property type="nucleotide sequence ID" value="NZ_SHKK01000001.1"/>
</dbReference>
<dbReference type="Gene3D" id="2.40.260.10">
    <property type="entry name" value="Sortase"/>
    <property type="match status" value="1"/>
</dbReference>
<dbReference type="InterPro" id="IPR023365">
    <property type="entry name" value="Sortase_dom-sf"/>
</dbReference>
<keyword evidence="3" id="KW-0732">Signal</keyword>
<dbReference type="Proteomes" id="UP000293781">
    <property type="component" value="Unassembled WGS sequence"/>
</dbReference>
<accession>A0A4Q7UE79</accession>
<protein>
    <submittedName>
        <fullName evidence="4">Sortase family protein</fullName>
    </submittedName>
</protein>
<proteinExistence type="predicted"/>
<reference evidence="4 5" key="1">
    <citation type="submission" date="2019-02" db="EMBL/GenBank/DDBJ databases">
        <title>Sequencing the genomes of 1000 actinobacteria strains.</title>
        <authorList>
            <person name="Klenk H.-P."/>
        </authorList>
    </citation>
    <scope>NUCLEOTIDE SEQUENCE [LARGE SCALE GENOMIC DNA]</scope>
    <source>
        <strain evidence="4 5">DSM 45888</strain>
    </source>
</reference>
<keyword evidence="1" id="KW-0378">Hydrolase</keyword>
<dbReference type="AlphaFoldDB" id="A0A4Q7UE79"/>
<dbReference type="InterPro" id="IPR042001">
    <property type="entry name" value="Sortase_F"/>
</dbReference>
<feature type="chain" id="PRO_5038523978" evidence="3">
    <location>
        <begin position="24"/>
        <end position="240"/>
    </location>
</feature>
<dbReference type="CDD" id="cd05829">
    <property type="entry name" value="Sortase_F"/>
    <property type="match status" value="1"/>
</dbReference>
<keyword evidence="5" id="KW-1185">Reference proteome</keyword>
<dbReference type="EMBL" id="SHKK01000001">
    <property type="protein sequence ID" value="RZT79577.1"/>
    <property type="molecule type" value="Genomic_DNA"/>
</dbReference>